<evidence type="ECO:0000313" key="2">
    <source>
        <dbReference type="Proteomes" id="UP001432099"/>
    </source>
</evidence>
<dbReference type="PANTHER" id="PTHR41317:SF1">
    <property type="entry name" value="PD-(D_E)XK NUCLEASE FAMILY TRANSPOSASE"/>
    <property type="match status" value="1"/>
</dbReference>
<gene>
    <name evidence="1" type="ORF">T23_10680</name>
</gene>
<dbReference type="Pfam" id="PF12784">
    <property type="entry name" value="PDDEXK_2"/>
    <property type="match status" value="1"/>
</dbReference>
<dbReference type="NCBIfam" id="TIGR01784">
    <property type="entry name" value="T_den_put_tspse"/>
    <property type="match status" value="1"/>
</dbReference>
<dbReference type="PANTHER" id="PTHR41317">
    <property type="entry name" value="PD-(D_E)XK NUCLEASE FAMILY TRANSPOSASE"/>
    <property type="match status" value="1"/>
</dbReference>
<protein>
    <recommendedName>
        <fullName evidence="3">Rpn family recombination-promoting nuclease/putative transposase</fullName>
    </recommendedName>
</protein>
<proteinExistence type="predicted"/>
<reference evidence="1" key="1">
    <citation type="journal article" date="2024" name="Int. J. Syst. Evol. Microbiol.">
        <title>Turicibacter faecis sp. nov., isolated from faeces of heart failure mouse model.</title>
        <authorList>
            <person name="Imamura Y."/>
            <person name="Motooka D."/>
            <person name="Nakajima Y."/>
            <person name="Ito S."/>
            <person name="Kitakaze M."/>
            <person name="Iida T."/>
            <person name="Nakamura S."/>
        </authorList>
    </citation>
    <scope>NUCLEOTIDE SEQUENCE</scope>
    <source>
        <strain evidence="1">TC023</strain>
    </source>
</reference>
<evidence type="ECO:0008006" key="3">
    <source>
        <dbReference type="Google" id="ProtNLM"/>
    </source>
</evidence>
<dbReference type="Proteomes" id="UP001432099">
    <property type="component" value="Chromosome"/>
</dbReference>
<name>A0ABN6ZBJ8_9FIRM</name>
<dbReference type="EMBL" id="AP028127">
    <property type="protein sequence ID" value="BEH90966.1"/>
    <property type="molecule type" value="Genomic_DNA"/>
</dbReference>
<accession>A0ABN6ZBJ8</accession>
<keyword evidence="2" id="KW-1185">Reference proteome</keyword>
<dbReference type="RefSeq" id="WP_237658926.1">
    <property type="nucleotide sequence ID" value="NZ_AP028127.1"/>
</dbReference>
<sequence length="310" mass="36455">MTEIKRQNPHTIGVEEDLGPVLLPPTMDFVFKGLFGNEKKPEILISFLNAVLTPEEPITSITFKDRTLDRRYRKDKVGVLDLLAQTDKGELVNVEVQLADENDMIERSLFYWSRLFSGQLESGHFYDQLERTICINILDFNLMDTDDYHSSYRLKERDRNDELTDLLEIHYIELKKMKDIKDVSEVKTQLEAWIEFLKHPESRVSYELAHQHETIREAKEELLALSCDRKYRLHYEARFKEWMDRLNRMHYAEKKGIQQGIQQGIEQGIERGIQQNKVEIAKQLMDVLDVQTIAIKTGLSLDEVLQLKKK</sequence>
<dbReference type="InterPro" id="IPR010106">
    <property type="entry name" value="RpnA"/>
</dbReference>
<evidence type="ECO:0000313" key="1">
    <source>
        <dbReference type="EMBL" id="BEH90966.1"/>
    </source>
</evidence>
<organism evidence="1 2">
    <name type="scientific">Turicibacter faecis</name>
    <dbReference type="NCBI Taxonomy" id="2963365"/>
    <lineage>
        <taxon>Bacteria</taxon>
        <taxon>Bacillati</taxon>
        <taxon>Bacillota</taxon>
        <taxon>Erysipelotrichia</taxon>
        <taxon>Erysipelotrichales</taxon>
        <taxon>Turicibacteraceae</taxon>
        <taxon>Turicibacter</taxon>
    </lineage>
</organism>